<keyword evidence="2" id="KW-0812">Transmembrane</keyword>
<evidence type="ECO:0000256" key="2">
    <source>
        <dbReference type="SAM" id="Phobius"/>
    </source>
</evidence>
<evidence type="ECO:0000256" key="1">
    <source>
        <dbReference type="SAM" id="MobiDB-lite"/>
    </source>
</evidence>
<keyword evidence="2" id="KW-0472">Membrane</keyword>
<keyword evidence="2" id="KW-1133">Transmembrane helix</keyword>
<dbReference type="AlphaFoldDB" id="A0A3N1GNY8"/>
<sequence>MVRAHRRELAACDTHHSGPIMIVVAACPRDVSPRARHTRPVSDTDVAAGRTGTGPRIGALTRGFAGAVTLVGALTWILLNLQAPGRQADLVVGAVLAVGGLVLLMPHRVPLPALPTAGASVAAAVGGALAGLLTETTRTGGMWAYVARRGWPYEWLNRGAVADDPQTARALAEQASWQVDAVNLTATAVFWGFLGLLLAAAVTRTRRVSAL</sequence>
<feature type="region of interest" description="Disordered" evidence="1">
    <location>
        <begin position="33"/>
        <end position="52"/>
    </location>
</feature>
<accession>A0A3N1GNY8</accession>
<feature type="transmembrane region" description="Helical" evidence="2">
    <location>
        <begin position="181"/>
        <end position="202"/>
    </location>
</feature>
<proteinExistence type="predicted"/>
<dbReference type="EMBL" id="RJKL01000001">
    <property type="protein sequence ID" value="ROP31959.1"/>
    <property type="molecule type" value="Genomic_DNA"/>
</dbReference>
<reference evidence="3 4" key="1">
    <citation type="submission" date="2018-11" db="EMBL/GenBank/DDBJ databases">
        <title>Sequencing the genomes of 1000 actinobacteria strains.</title>
        <authorList>
            <person name="Klenk H.-P."/>
        </authorList>
    </citation>
    <scope>NUCLEOTIDE SEQUENCE [LARGE SCALE GENOMIC DNA]</scope>
    <source>
        <strain evidence="3 4">DSM 43634</strain>
    </source>
</reference>
<feature type="transmembrane region" description="Helical" evidence="2">
    <location>
        <begin position="113"/>
        <end position="133"/>
    </location>
</feature>
<gene>
    <name evidence="3" type="ORF">EDD30_4887</name>
</gene>
<protein>
    <submittedName>
        <fullName evidence="3">Uncharacterized protein</fullName>
    </submittedName>
</protein>
<organism evidence="3 4">
    <name type="scientific">Couchioplanes caeruleus</name>
    <dbReference type="NCBI Taxonomy" id="56438"/>
    <lineage>
        <taxon>Bacteria</taxon>
        <taxon>Bacillati</taxon>
        <taxon>Actinomycetota</taxon>
        <taxon>Actinomycetes</taxon>
        <taxon>Micromonosporales</taxon>
        <taxon>Micromonosporaceae</taxon>
        <taxon>Couchioplanes</taxon>
    </lineage>
</organism>
<feature type="transmembrane region" description="Helical" evidence="2">
    <location>
        <begin position="90"/>
        <end position="106"/>
    </location>
</feature>
<evidence type="ECO:0000313" key="3">
    <source>
        <dbReference type="EMBL" id="ROP31959.1"/>
    </source>
</evidence>
<dbReference type="PROSITE" id="PS51257">
    <property type="entry name" value="PROKAR_LIPOPROTEIN"/>
    <property type="match status" value="1"/>
</dbReference>
<evidence type="ECO:0000313" key="4">
    <source>
        <dbReference type="Proteomes" id="UP000271683"/>
    </source>
</evidence>
<comment type="caution">
    <text evidence="3">The sequence shown here is derived from an EMBL/GenBank/DDBJ whole genome shotgun (WGS) entry which is preliminary data.</text>
</comment>
<dbReference type="Proteomes" id="UP000271683">
    <property type="component" value="Unassembled WGS sequence"/>
</dbReference>
<feature type="transmembrane region" description="Helical" evidence="2">
    <location>
        <begin position="59"/>
        <end position="78"/>
    </location>
</feature>
<name>A0A3N1GNY8_9ACTN</name>